<feature type="signal peptide" evidence="1">
    <location>
        <begin position="1"/>
        <end position="22"/>
    </location>
</feature>
<evidence type="ECO:0000313" key="3">
    <source>
        <dbReference type="EMBL" id="TFK44156.1"/>
    </source>
</evidence>
<keyword evidence="4" id="KW-1185">Reference proteome</keyword>
<keyword evidence="1" id="KW-0732">Signal</keyword>
<dbReference type="InterPro" id="IPR024655">
    <property type="entry name" value="Asl1_glyco_hydro_catalytic"/>
</dbReference>
<sequence length="292" mass="32576">MAHATTLTTILLVSINLLGVVCRPTIHSSRDVTNATKAGLAWPNGDSADIKQYESDKISWYYTWSAFSTDTDLEFVPMLWGPKSVDQFASTIDQTLSSGNVKAVLGMNEPEQQGQSNLSPQDGANMWKEHLEPLRAKNVRLGSPAPSSAPSGKTWLQDFLTACGGGCTVDFIALHWYGTNASQFIDYMNDYHNTFQRPLWITEWACQNFVDTNAQCSQDDVVLFLNKTQTFLDSSDFVERYAWFGAMKDMQGVNADNRLMDLGGNINDLGRQYIGLYLTSGYIRTILFTVNE</sequence>
<feature type="domain" description="Asl1-like glycosyl hydrolase catalytic" evidence="2">
    <location>
        <begin position="39"/>
        <end position="273"/>
    </location>
</feature>
<dbReference type="SUPFAM" id="SSF51445">
    <property type="entry name" value="(Trans)glycosidases"/>
    <property type="match status" value="1"/>
</dbReference>
<dbReference type="OrthoDB" id="5959761at2759"/>
<evidence type="ECO:0000313" key="4">
    <source>
        <dbReference type="Proteomes" id="UP000308652"/>
    </source>
</evidence>
<evidence type="ECO:0000256" key="1">
    <source>
        <dbReference type="SAM" id="SignalP"/>
    </source>
</evidence>
<dbReference type="InterPro" id="IPR017853">
    <property type="entry name" value="GH"/>
</dbReference>
<dbReference type="InterPro" id="IPR053183">
    <property type="entry name" value="ASL1"/>
</dbReference>
<protein>
    <recommendedName>
        <fullName evidence="2">Asl1-like glycosyl hydrolase catalytic domain-containing protein</fullName>
    </recommendedName>
</protein>
<dbReference type="Gene3D" id="3.20.20.80">
    <property type="entry name" value="Glycosidases"/>
    <property type="match status" value="1"/>
</dbReference>
<dbReference type="Proteomes" id="UP000308652">
    <property type="component" value="Unassembled WGS sequence"/>
</dbReference>
<dbReference type="GO" id="GO:0071966">
    <property type="term" value="P:fungal-type cell wall polysaccharide metabolic process"/>
    <property type="evidence" value="ECO:0007669"/>
    <property type="project" value="TreeGrafter"/>
</dbReference>
<organism evidence="3 4">
    <name type="scientific">Crucibulum laeve</name>
    <dbReference type="NCBI Taxonomy" id="68775"/>
    <lineage>
        <taxon>Eukaryota</taxon>
        <taxon>Fungi</taxon>
        <taxon>Dikarya</taxon>
        <taxon>Basidiomycota</taxon>
        <taxon>Agaricomycotina</taxon>
        <taxon>Agaricomycetes</taxon>
        <taxon>Agaricomycetidae</taxon>
        <taxon>Agaricales</taxon>
        <taxon>Agaricineae</taxon>
        <taxon>Nidulariaceae</taxon>
        <taxon>Crucibulum</taxon>
    </lineage>
</organism>
<name>A0A5C3MIG9_9AGAR</name>
<accession>A0A5C3MIG9</accession>
<dbReference type="GO" id="GO:0009277">
    <property type="term" value="C:fungal-type cell wall"/>
    <property type="evidence" value="ECO:0007669"/>
    <property type="project" value="TreeGrafter"/>
</dbReference>
<dbReference type="STRING" id="68775.A0A5C3MIG9"/>
<dbReference type="PANTHER" id="PTHR34154:SF3">
    <property type="entry name" value="ALKALI-SENSITIVE LINKAGE PROTEIN 1"/>
    <property type="match status" value="1"/>
</dbReference>
<reference evidence="3 4" key="1">
    <citation type="journal article" date="2019" name="Nat. Ecol. Evol.">
        <title>Megaphylogeny resolves global patterns of mushroom evolution.</title>
        <authorList>
            <person name="Varga T."/>
            <person name="Krizsan K."/>
            <person name="Foldi C."/>
            <person name="Dima B."/>
            <person name="Sanchez-Garcia M."/>
            <person name="Sanchez-Ramirez S."/>
            <person name="Szollosi G.J."/>
            <person name="Szarkandi J.G."/>
            <person name="Papp V."/>
            <person name="Albert L."/>
            <person name="Andreopoulos W."/>
            <person name="Angelini C."/>
            <person name="Antonin V."/>
            <person name="Barry K.W."/>
            <person name="Bougher N.L."/>
            <person name="Buchanan P."/>
            <person name="Buyck B."/>
            <person name="Bense V."/>
            <person name="Catcheside P."/>
            <person name="Chovatia M."/>
            <person name="Cooper J."/>
            <person name="Damon W."/>
            <person name="Desjardin D."/>
            <person name="Finy P."/>
            <person name="Geml J."/>
            <person name="Haridas S."/>
            <person name="Hughes K."/>
            <person name="Justo A."/>
            <person name="Karasinski D."/>
            <person name="Kautmanova I."/>
            <person name="Kiss B."/>
            <person name="Kocsube S."/>
            <person name="Kotiranta H."/>
            <person name="LaButti K.M."/>
            <person name="Lechner B.E."/>
            <person name="Liimatainen K."/>
            <person name="Lipzen A."/>
            <person name="Lukacs Z."/>
            <person name="Mihaltcheva S."/>
            <person name="Morgado L.N."/>
            <person name="Niskanen T."/>
            <person name="Noordeloos M.E."/>
            <person name="Ohm R.A."/>
            <person name="Ortiz-Santana B."/>
            <person name="Ovrebo C."/>
            <person name="Racz N."/>
            <person name="Riley R."/>
            <person name="Savchenko A."/>
            <person name="Shiryaev A."/>
            <person name="Soop K."/>
            <person name="Spirin V."/>
            <person name="Szebenyi C."/>
            <person name="Tomsovsky M."/>
            <person name="Tulloss R.E."/>
            <person name="Uehling J."/>
            <person name="Grigoriev I.V."/>
            <person name="Vagvolgyi C."/>
            <person name="Papp T."/>
            <person name="Martin F.M."/>
            <person name="Miettinen O."/>
            <person name="Hibbett D.S."/>
            <person name="Nagy L.G."/>
        </authorList>
    </citation>
    <scope>NUCLEOTIDE SEQUENCE [LARGE SCALE GENOMIC DNA]</scope>
    <source>
        <strain evidence="3 4">CBS 166.37</strain>
    </source>
</reference>
<proteinExistence type="predicted"/>
<dbReference type="AlphaFoldDB" id="A0A5C3MIG9"/>
<dbReference type="Pfam" id="PF11790">
    <property type="entry name" value="Glyco_hydro_cc"/>
    <property type="match status" value="1"/>
</dbReference>
<feature type="chain" id="PRO_5023057591" description="Asl1-like glycosyl hydrolase catalytic domain-containing protein" evidence="1">
    <location>
        <begin position="23"/>
        <end position="292"/>
    </location>
</feature>
<dbReference type="EMBL" id="ML213590">
    <property type="protein sequence ID" value="TFK44156.1"/>
    <property type="molecule type" value="Genomic_DNA"/>
</dbReference>
<gene>
    <name evidence="3" type="ORF">BDQ12DRAFT_593939</name>
</gene>
<dbReference type="PANTHER" id="PTHR34154">
    <property type="entry name" value="ALKALI-SENSITIVE LINKAGE PROTEIN 1"/>
    <property type="match status" value="1"/>
</dbReference>
<evidence type="ECO:0000259" key="2">
    <source>
        <dbReference type="Pfam" id="PF11790"/>
    </source>
</evidence>